<dbReference type="EMBL" id="JAAXKZ010000069">
    <property type="protein sequence ID" value="NMH93459.1"/>
    <property type="molecule type" value="Genomic_DNA"/>
</dbReference>
<organism evidence="8 9">
    <name type="scientific">Pseudonocardia bannensis</name>
    <dbReference type="NCBI Taxonomy" id="630973"/>
    <lineage>
        <taxon>Bacteria</taxon>
        <taxon>Bacillati</taxon>
        <taxon>Actinomycetota</taxon>
        <taxon>Actinomycetes</taxon>
        <taxon>Pseudonocardiales</taxon>
        <taxon>Pseudonocardiaceae</taxon>
        <taxon>Pseudonocardia</taxon>
    </lineage>
</organism>
<dbReference type="Pfam" id="PF00933">
    <property type="entry name" value="Glyco_hydro_3"/>
    <property type="match status" value="1"/>
</dbReference>
<dbReference type="InterPro" id="IPR017853">
    <property type="entry name" value="GH"/>
</dbReference>
<evidence type="ECO:0000256" key="4">
    <source>
        <dbReference type="ARBA" id="ARBA00022801"/>
    </source>
</evidence>
<evidence type="ECO:0000256" key="2">
    <source>
        <dbReference type="ARBA" id="ARBA00005336"/>
    </source>
</evidence>
<reference evidence="8 9" key="1">
    <citation type="submission" date="2020-04" db="EMBL/GenBank/DDBJ databases">
        <authorList>
            <person name="Klaysubun C."/>
            <person name="Duangmal K."/>
            <person name="Lipun K."/>
        </authorList>
    </citation>
    <scope>NUCLEOTIDE SEQUENCE [LARGE SCALE GENOMIC DNA]</scope>
    <source>
        <strain evidence="8 9">DSM 45300</strain>
    </source>
</reference>
<dbReference type="InterPro" id="IPR019800">
    <property type="entry name" value="Glyco_hydro_3_AS"/>
</dbReference>
<dbReference type="PANTHER" id="PTHR30480:SF13">
    <property type="entry name" value="BETA-HEXOSAMINIDASE"/>
    <property type="match status" value="1"/>
</dbReference>
<dbReference type="GO" id="GO:0004563">
    <property type="term" value="F:beta-N-acetylhexosaminidase activity"/>
    <property type="evidence" value="ECO:0007669"/>
    <property type="project" value="UniProtKB-EC"/>
</dbReference>
<dbReference type="GO" id="GO:0005975">
    <property type="term" value="P:carbohydrate metabolic process"/>
    <property type="evidence" value="ECO:0007669"/>
    <property type="project" value="InterPro"/>
</dbReference>
<dbReference type="Proteomes" id="UP000586918">
    <property type="component" value="Unassembled WGS sequence"/>
</dbReference>
<feature type="compositionally biased region" description="Low complexity" evidence="6">
    <location>
        <begin position="53"/>
        <end position="62"/>
    </location>
</feature>
<gene>
    <name evidence="8" type="ORF">HF519_18140</name>
</gene>
<sequence>MGPMPTRQQRRPRSVVPLLAGLVAGALVSSVGVAIGAVPTAVRPTAAASQPAAQPAAVSPAATPEPAPPGDRVPACTAKVAAMTPRDRLAQRLMVGVDAANPRAAAETVRSSQVGGVFLGGNGTALLRNSQLTRLQAMARVPVAVAVDDEGGRVQRIDDLDGSLPSARTMARTMTVEQVREAGRKRGSQLLARGVTWNFAPTVDVSDQAANSVIGDRSFSDDPDVVTRYAAAWAQGQREAGVFGVLKHFPGHGHADGDSHRGRVTTPPLARLKADDLRPYADLLGPAGALRAGGAGVMVGHLDTPGLTDGLPGSLTPAVYQLLRGEYGFDGLVVTDDLGAMKAITGQFTLPQATVRALQAGADMALSSNVTPVAPTLDALERALADGRISTADNDRAVARILTAKGLCSPA</sequence>
<feature type="region of interest" description="Disordered" evidence="6">
    <location>
        <begin position="53"/>
        <end position="74"/>
    </location>
</feature>
<dbReference type="InterPro" id="IPR001764">
    <property type="entry name" value="Glyco_hydro_3_N"/>
</dbReference>
<dbReference type="PANTHER" id="PTHR30480">
    <property type="entry name" value="BETA-HEXOSAMINIDASE-RELATED"/>
    <property type="match status" value="1"/>
</dbReference>
<dbReference type="AlphaFoldDB" id="A0A848DLP2"/>
<keyword evidence="9" id="KW-1185">Reference proteome</keyword>
<evidence type="ECO:0000256" key="6">
    <source>
        <dbReference type="SAM" id="MobiDB-lite"/>
    </source>
</evidence>
<keyword evidence="5" id="KW-0326">Glycosidase</keyword>
<dbReference type="Gene3D" id="3.20.20.300">
    <property type="entry name" value="Glycoside hydrolase, family 3, N-terminal domain"/>
    <property type="match status" value="1"/>
</dbReference>
<comment type="catalytic activity">
    <reaction evidence="1">
        <text>Hydrolysis of terminal non-reducing N-acetyl-D-hexosamine residues in N-acetyl-beta-D-hexosaminides.</text>
        <dbReference type="EC" id="3.2.1.52"/>
    </reaction>
</comment>
<proteinExistence type="inferred from homology"/>
<dbReference type="InterPro" id="IPR050226">
    <property type="entry name" value="NagZ_Beta-hexosaminidase"/>
</dbReference>
<evidence type="ECO:0000313" key="9">
    <source>
        <dbReference type="Proteomes" id="UP000586918"/>
    </source>
</evidence>
<comment type="similarity">
    <text evidence="2">Belongs to the glycosyl hydrolase 3 family.</text>
</comment>
<dbReference type="GO" id="GO:0009254">
    <property type="term" value="P:peptidoglycan turnover"/>
    <property type="evidence" value="ECO:0007669"/>
    <property type="project" value="TreeGrafter"/>
</dbReference>
<dbReference type="EC" id="3.2.1.52" evidence="3"/>
<evidence type="ECO:0000256" key="5">
    <source>
        <dbReference type="ARBA" id="ARBA00023295"/>
    </source>
</evidence>
<evidence type="ECO:0000313" key="8">
    <source>
        <dbReference type="EMBL" id="NMH93459.1"/>
    </source>
</evidence>
<dbReference type="SUPFAM" id="SSF51445">
    <property type="entry name" value="(Trans)glycosidases"/>
    <property type="match status" value="1"/>
</dbReference>
<evidence type="ECO:0000259" key="7">
    <source>
        <dbReference type="Pfam" id="PF00933"/>
    </source>
</evidence>
<evidence type="ECO:0000256" key="1">
    <source>
        <dbReference type="ARBA" id="ARBA00001231"/>
    </source>
</evidence>
<dbReference type="InterPro" id="IPR036962">
    <property type="entry name" value="Glyco_hydro_3_N_sf"/>
</dbReference>
<protein>
    <recommendedName>
        <fullName evidence="3">beta-N-acetylhexosaminidase</fullName>
        <ecNumber evidence="3">3.2.1.52</ecNumber>
    </recommendedName>
</protein>
<accession>A0A848DLP2</accession>
<keyword evidence="4 8" id="KW-0378">Hydrolase</keyword>
<name>A0A848DLP2_9PSEU</name>
<comment type="caution">
    <text evidence="8">The sequence shown here is derived from an EMBL/GenBank/DDBJ whole genome shotgun (WGS) entry which is preliminary data.</text>
</comment>
<evidence type="ECO:0000256" key="3">
    <source>
        <dbReference type="ARBA" id="ARBA00012663"/>
    </source>
</evidence>
<feature type="domain" description="Glycoside hydrolase family 3 N-terminal" evidence="7">
    <location>
        <begin position="87"/>
        <end position="403"/>
    </location>
</feature>
<dbReference type="PROSITE" id="PS00775">
    <property type="entry name" value="GLYCOSYL_HYDROL_F3"/>
    <property type="match status" value="1"/>
</dbReference>